<dbReference type="InterPro" id="IPR036291">
    <property type="entry name" value="NAD(P)-bd_dom_sf"/>
</dbReference>
<dbReference type="PANTHER" id="PTHR12126">
    <property type="entry name" value="NADH-UBIQUINONE OXIDOREDUCTASE 39 KDA SUBUNIT-RELATED"/>
    <property type="match status" value="1"/>
</dbReference>
<protein>
    <submittedName>
        <fullName evidence="2">Unannotated protein</fullName>
    </submittedName>
</protein>
<name>A0A6J6SUW8_9ZZZZ</name>
<dbReference type="Gene3D" id="3.40.50.720">
    <property type="entry name" value="NAD(P)-binding Rossmann-like Domain"/>
    <property type="match status" value="1"/>
</dbReference>
<accession>A0A6J6SUW8</accession>
<dbReference type="InterPro" id="IPR051207">
    <property type="entry name" value="ComplexI_NDUFA9_subunit"/>
</dbReference>
<reference evidence="2" key="1">
    <citation type="submission" date="2020-05" db="EMBL/GenBank/DDBJ databases">
        <authorList>
            <person name="Chiriac C."/>
            <person name="Salcher M."/>
            <person name="Ghai R."/>
            <person name="Kavagutti S V."/>
        </authorList>
    </citation>
    <scope>NUCLEOTIDE SEQUENCE</scope>
</reference>
<dbReference type="SUPFAM" id="SSF51735">
    <property type="entry name" value="NAD(P)-binding Rossmann-fold domains"/>
    <property type="match status" value="1"/>
</dbReference>
<dbReference type="GO" id="GO:0044877">
    <property type="term" value="F:protein-containing complex binding"/>
    <property type="evidence" value="ECO:0007669"/>
    <property type="project" value="TreeGrafter"/>
</dbReference>
<organism evidence="2">
    <name type="scientific">freshwater metagenome</name>
    <dbReference type="NCBI Taxonomy" id="449393"/>
    <lineage>
        <taxon>unclassified sequences</taxon>
        <taxon>metagenomes</taxon>
        <taxon>ecological metagenomes</taxon>
    </lineage>
</organism>
<feature type="domain" description="NmrA-like" evidence="1">
    <location>
        <begin position="19"/>
        <end position="136"/>
    </location>
</feature>
<sequence>MKSTVNPMSRPAESTNSGRKILVTGASGYVGGRLVRHLLSQDFNVRVMVRDKNKISGQPWIDRVEISQGNANDFESVKSALSGVHTAFYLLHSINLGPNFDELEAVMARNFAKAAQEAGVSQIVYLGGIANDKQISQHLESRANTGRQLASGSVPVIEMRAGIIIGSGSASFEMLRHLTHRLPIMTTPKWVSNLTQPIAIRDVLWYLSSAAALTKPVSGIFDIGGPAVLSYADMMQMFAKISGLRRRWIIKVPVLSPALSSLWIGLVTPVPTALARPLVQSLISEVVADPNKSISELIPPPSEGLLQVDRAIELALSLTTQNQVESRWSDATQPTAPWQKAQSDPAWAGETIYRDHREKIVETSKKNLWKSVEQIGGDNGWYGADFLWWARGIVDRAFGGVGLRRGRRSPDTLRIGDSLDFWRVENLEDGTLLKLYAEMILPGKAWLEFRIEEVEVEGKKLRKISQDATFSPRGLGGQLYWFAISPFHVLIFPRMLANLVRSSNRKDYADSQLKSQ</sequence>
<dbReference type="Pfam" id="PF05368">
    <property type="entry name" value="NmrA"/>
    <property type="match status" value="1"/>
</dbReference>
<dbReference type="AlphaFoldDB" id="A0A6J6SUW8"/>
<proteinExistence type="predicted"/>
<gene>
    <name evidence="2" type="ORF">UFOPK2788_00647</name>
</gene>
<dbReference type="InterPro" id="IPR021295">
    <property type="entry name" value="DUF2867"/>
</dbReference>
<dbReference type="EMBL" id="CAEZYV010000085">
    <property type="protein sequence ID" value="CAB4738564.1"/>
    <property type="molecule type" value="Genomic_DNA"/>
</dbReference>
<evidence type="ECO:0000259" key="1">
    <source>
        <dbReference type="Pfam" id="PF05368"/>
    </source>
</evidence>
<evidence type="ECO:0000313" key="2">
    <source>
        <dbReference type="EMBL" id="CAB4738564.1"/>
    </source>
</evidence>
<dbReference type="Pfam" id="PF11066">
    <property type="entry name" value="DUF2867"/>
    <property type="match status" value="1"/>
</dbReference>
<dbReference type="InterPro" id="IPR008030">
    <property type="entry name" value="NmrA-like"/>
</dbReference>
<dbReference type="PANTHER" id="PTHR12126:SF11">
    <property type="entry name" value="NADH DEHYDROGENASE [UBIQUINONE] 1 ALPHA SUBCOMPLEX SUBUNIT 9, MITOCHONDRIAL"/>
    <property type="match status" value="1"/>
</dbReference>